<comment type="caution">
    <text evidence="1">The sequence shown here is derived from an EMBL/GenBank/DDBJ whole genome shotgun (WGS) entry which is preliminary data.</text>
</comment>
<protein>
    <submittedName>
        <fullName evidence="1">Uncharacterized protein</fullName>
    </submittedName>
</protein>
<accession>A0AAN6NXI3</accession>
<dbReference type="AlphaFoldDB" id="A0AAN6NXI3"/>
<gene>
    <name evidence="1" type="ORF">QBC32DRAFT_404647</name>
</gene>
<evidence type="ECO:0000313" key="1">
    <source>
        <dbReference type="EMBL" id="KAK3953746.1"/>
    </source>
</evidence>
<evidence type="ECO:0000313" key="2">
    <source>
        <dbReference type="Proteomes" id="UP001303222"/>
    </source>
</evidence>
<reference evidence="1" key="1">
    <citation type="journal article" date="2023" name="Mol. Phylogenet. Evol.">
        <title>Genome-scale phylogeny and comparative genomics of the fungal order Sordariales.</title>
        <authorList>
            <person name="Hensen N."/>
            <person name="Bonometti L."/>
            <person name="Westerberg I."/>
            <person name="Brannstrom I.O."/>
            <person name="Guillou S."/>
            <person name="Cros-Aarteil S."/>
            <person name="Calhoun S."/>
            <person name="Haridas S."/>
            <person name="Kuo A."/>
            <person name="Mondo S."/>
            <person name="Pangilinan J."/>
            <person name="Riley R."/>
            <person name="LaButti K."/>
            <person name="Andreopoulos B."/>
            <person name="Lipzen A."/>
            <person name="Chen C."/>
            <person name="Yan M."/>
            <person name="Daum C."/>
            <person name="Ng V."/>
            <person name="Clum A."/>
            <person name="Steindorff A."/>
            <person name="Ohm R.A."/>
            <person name="Martin F."/>
            <person name="Silar P."/>
            <person name="Natvig D.O."/>
            <person name="Lalanne C."/>
            <person name="Gautier V."/>
            <person name="Ament-Velasquez S.L."/>
            <person name="Kruys A."/>
            <person name="Hutchinson M.I."/>
            <person name="Powell A.J."/>
            <person name="Barry K."/>
            <person name="Miller A.N."/>
            <person name="Grigoriev I.V."/>
            <person name="Debuchy R."/>
            <person name="Gladieux P."/>
            <person name="Hiltunen Thoren M."/>
            <person name="Johannesson H."/>
        </authorList>
    </citation>
    <scope>NUCLEOTIDE SEQUENCE</scope>
    <source>
        <strain evidence="1">CBS 626.80</strain>
    </source>
</reference>
<keyword evidence="2" id="KW-1185">Reference proteome</keyword>
<name>A0AAN6NXI3_9PEZI</name>
<dbReference type="Proteomes" id="UP001303222">
    <property type="component" value="Unassembled WGS sequence"/>
</dbReference>
<reference evidence="1" key="2">
    <citation type="submission" date="2023-06" db="EMBL/GenBank/DDBJ databases">
        <authorList>
            <consortium name="Lawrence Berkeley National Laboratory"/>
            <person name="Mondo S.J."/>
            <person name="Hensen N."/>
            <person name="Bonometti L."/>
            <person name="Westerberg I."/>
            <person name="Brannstrom I.O."/>
            <person name="Guillou S."/>
            <person name="Cros-Aarteil S."/>
            <person name="Calhoun S."/>
            <person name="Haridas S."/>
            <person name="Kuo A."/>
            <person name="Pangilinan J."/>
            <person name="Riley R."/>
            <person name="Labutti K."/>
            <person name="Andreopoulos B."/>
            <person name="Lipzen A."/>
            <person name="Chen C."/>
            <person name="Yanf M."/>
            <person name="Daum C."/>
            <person name="Ng V."/>
            <person name="Clum A."/>
            <person name="Steindorff A."/>
            <person name="Ohm R."/>
            <person name="Martin F."/>
            <person name="Silar P."/>
            <person name="Natvig D."/>
            <person name="Lalanne C."/>
            <person name="Gautier V."/>
            <person name="Ament-Velasquez S.L."/>
            <person name="Kruys A."/>
            <person name="Hutchinson M.I."/>
            <person name="Powell A.J."/>
            <person name="Barry K."/>
            <person name="Miller A.N."/>
            <person name="Grigoriev I.V."/>
            <person name="Debuchy R."/>
            <person name="Gladieux P."/>
            <person name="Thoren M.H."/>
            <person name="Johannesson H."/>
        </authorList>
    </citation>
    <scope>NUCLEOTIDE SEQUENCE</scope>
    <source>
        <strain evidence="1">CBS 626.80</strain>
    </source>
</reference>
<organism evidence="1 2">
    <name type="scientific">Pseudoneurospora amorphoporcata</name>
    <dbReference type="NCBI Taxonomy" id="241081"/>
    <lineage>
        <taxon>Eukaryota</taxon>
        <taxon>Fungi</taxon>
        <taxon>Dikarya</taxon>
        <taxon>Ascomycota</taxon>
        <taxon>Pezizomycotina</taxon>
        <taxon>Sordariomycetes</taxon>
        <taxon>Sordariomycetidae</taxon>
        <taxon>Sordariales</taxon>
        <taxon>Sordariaceae</taxon>
        <taxon>Pseudoneurospora</taxon>
    </lineage>
</organism>
<proteinExistence type="predicted"/>
<sequence length="328" mass="34273">MLETTSGPIHALEECVDHPYFSTIFGNTPPPGIKASSAKAAIIPVTLQARAMATPNAWDDLGPVTFRTERPETAVREIDPRSEAITTKTTMGRETSTYVTSMTTTAEVDVMSVIIIPDTTSTVRTRNNSRKSSTLTPSVASTAQPTVTAVVVVNDPQSTTTVVVFAPETTATEVVLAPETTATAAPRPITTAAPRPITTAAPRPIRTSTLSASTAPVPAGTPITTISNIMPGRNTVQLPSQSAAPVIVINAPEESYSTVRTTETLWSSVWQPINIAISTRTRDLKLVMPPTHAPGSSGKSSGASTTRSGAGVIVMAGIGALAACFMMF</sequence>
<dbReference type="EMBL" id="MU859100">
    <property type="protein sequence ID" value="KAK3953746.1"/>
    <property type="molecule type" value="Genomic_DNA"/>
</dbReference>